<protein>
    <submittedName>
        <fullName evidence="2">Uncharacterized protein</fullName>
    </submittedName>
</protein>
<evidence type="ECO:0000256" key="1">
    <source>
        <dbReference type="SAM" id="MobiDB-lite"/>
    </source>
</evidence>
<organism evidence="2 3">
    <name type="scientific">Rhizopus azygosporus</name>
    <name type="common">Rhizopus microsporus var. azygosporus</name>
    <dbReference type="NCBI Taxonomy" id="86630"/>
    <lineage>
        <taxon>Eukaryota</taxon>
        <taxon>Fungi</taxon>
        <taxon>Fungi incertae sedis</taxon>
        <taxon>Mucoromycota</taxon>
        <taxon>Mucoromycotina</taxon>
        <taxon>Mucoromycetes</taxon>
        <taxon>Mucorales</taxon>
        <taxon>Mucorineae</taxon>
        <taxon>Rhizopodaceae</taxon>
        <taxon>Rhizopus</taxon>
    </lineage>
</organism>
<comment type="caution">
    <text evidence="2">The sequence shown here is derived from an EMBL/GenBank/DDBJ whole genome shotgun (WGS) entry which is preliminary data.</text>
</comment>
<feature type="compositionally biased region" description="Low complexity" evidence="1">
    <location>
        <begin position="1"/>
        <end position="36"/>
    </location>
</feature>
<evidence type="ECO:0000313" key="3">
    <source>
        <dbReference type="Proteomes" id="UP000252139"/>
    </source>
</evidence>
<dbReference type="OrthoDB" id="1938591at2759"/>
<gene>
    <name evidence="2" type="ORF">CU097_011220</name>
</gene>
<keyword evidence="3" id="KW-1185">Reference proteome</keyword>
<accession>A0A367JHI8</accession>
<proteinExistence type="predicted"/>
<feature type="region of interest" description="Disordered" evidence="1">
    <location>
        <begin position="1"/>
        <end position="58"/>
    </location>
</feature>
<dbReference type="AlphaFoldDB" id="A0A367JHI8"/>
<name>A0A367JHI8_RHIAZ</name>
<dbReference type="EMBL" id="PJQL01001306">
    <property type="protein sequence ID" value="RCH89339.1"/>
    <property type="molecule type" value="Genomic_DNA"/>
</dbReference>
<sequence length="67" mass="7803">MNQQNPNIINVTQPNQQQQQQNQQQQPQPQMLQPQQGLNLSLPNDTSNANWREELSVHDRARFVAQL</sequence>
<evidence type="ECO:0000313" key="2">
    <source>
        <dbReference type="EMBL" id="RCH89339.1"/>
    </source>
</evidence>
<feature type="compositionally biased region" description="Polar residues" evidence="1">
    <location>
        <begin position="37"/>
        <end position="50"/>
    </location>
</feature>
<dbReference type="Proteomes" id="UP000252139">
    <property type="component" value="Unassembled WGS sequence"/>
</dbReference>
<reference evidence="2 3" key="1">
    <citation type="journal article" date="2018" name="G3 (Bethesda)">
        <title>Phylogenetic and Phylogenomic Definition of Rhizopus Species.</title>
        <authorList>
            <person name="Gryganskyi A.P."/>
            <person name="Golan J."/>
            <person name="Dolatabadi S."/>
            <person name="Mondo S."/>
            <person name="Robb S."/>
            <person name="Idnurm A."/>
            <person name="Muszewska A."/>
            <person name="Steczkiewicz K."/>
            <person name="Masonjones S."/>
            <person name="Liao H.L."/>
            <person name="Gajdeczka M.T."/>
            <person name="Anike F."/>
            <person name="Vuek A."/>
            <person name="Anishchenko I.M."/>
            <person name="Voigt K."/>
            <person name="de Hoog G.S."/>
            <person name="Smith M.E."/>
            <person name="Heitman J."/>
            <person name="Vilgalys R."/>
            <person name="Stajich J.E."/>
        </authorList>
    </citation>
    <scope>NUCLEOTIDE SEQUENCE [LARGE SCALE GENOMIC DNA]</scope>
    <source>
        <strain evidence="2 3">CBS 357.93</strain>
    </source>
</reference>